<feature type="compositionally biased region" description="Pro residues" evidence="1">
    <location>
        <begin position="572"/>
        <end position="583"/>
    </location>
</feature>
<feature type="region of interest" description="Disordered" evidence="1">
    <location>
        <begin position="1"/>
        <end position="189"/>
    </location>
</feature>
<feature type="compositionally biased region" description="Low complexity" evidence="1">
    <location>
        <begin position="540"/>
        <end position="560"/>
    </location>
</feature>
<dbReference type="AlphaFoldDB" id="A0A0D2AJD8"/>
<feature type="compositionally biased region" description="Basic and acidic residues" evidence="1">
    <location>
        <begin position="161"/>
        <end position="174"/>
    </location>
</feature>
<keyword evidence="3" id="KW-1185">Reference proteome</keyword>
<dbReference type="GeneID" id="27310369"/>
<dbReference type="EMBL" id="KN847534">
    <property type="protein sequence ID" value="KIW06695.1"/>
    <property type="molecule type" value="Genomic_DNA"/>
</dbReference>
<feature type="compositionally biased region" description="Basic and acidic residues" evidence="1">
    <location>
        <begin position="120"/>
        <end position="138"/>
    </location>
</feature>
<reference evidence="2 3" key="1">
    <citation type="submission" date="2015-01" db="EMBL/GenBank/DDBJ databases">
        <title>The Genome Sequence of Ochroconis gallopava CBS43764.</title>
        <authorList>
            <consortium name="The Broad Institute Genomics Platform"/>
            <person name="Cuomo C."/>
            <person name="de Hoog S."/>
            <person name="Gorbushina A."/>
            <person name="Stielow B."/>
            <person name="Teixiera M."/>
            <person name="Abouelleil A."/>
            <person name="Chapman S.B."/>
            <person name="Priest M."/>
            <person name="Young S.K."/>
            <person name="Wortman J."/>
            <person name="Nusbaum C."/>
            <person name="Birren B."/>
        </authorList>
    </citation>
    <scope>NUCLEOTIDE SEQUENCE [LARGE SCALE GENOMIC DNA]</scope>
    <source>
        <strain evidence="2 3">CBS 43764</strain>
    </source>
</reference>
<feature type="region of interest" description="Disordered" evidence="1">
    <location>
        <begin position="344"/>
        <end position="428"/>
    </location>
</feature>
<gene>
    <name evidence="2" type="ORF">PV09_02396</name>
</gene>
<proteinExistence type="predicted"/>
<dbReference type="RefSeq" id="XP_016216564.1">
    <property type="nucleotide sequence ID" value="XM_016355428.1"/>
</dbReference>
<evidence type="ECO:0000313" key="2">
    <source>
        <dbReference type="EMBL" id="KIW06695.1"/>
    </source>
</evidence>
<evidence type="ECO:0008006" key="4">
    <source>
        <dbReference type="Google" id="ProtNLM"/>
    </source>
</evidence>
<dbReference type="HOGENOM" id="CLU_013056_1_0_1"/>
<name>A0A0D2AJD8_9PEZI</name>
<protein>
    <recommendedName>
        <fullName evidence="4">DUF3824 domain-containing protein</fullName>
    </recommendedName>
</protein>
<feature type="compositionally biased region" description="Basic residues" evidence="1">
    <location>
        <begin position="267"/>
        <end position="277"/>
    </location>
</feature>
<accession>A0A0D2AJD8</accession>
<evidence type="ECO:0000256" key="1">
    <source>
        <dbReference type="SAM" id="MobiDB-lite"/>
    </source>
</evidence>
<feature type="compositionally biased region" description="Basic and acidic residues" evidence="1">
    <location>
        <begin position="59"/>
        <end position="71"/>
    </location>
</feature>
<feature type="compositionally biased region" description="Basic and acidic residues" evidence="1">
    <location>
        <begin position="1"/>
        <end position="21"/>
    </location>
</feature>
<feature type="compositionally biased region" description="Basic and acidic residues" evidence="1">
    <location>
        <begin position="41"/>
        <end position="52"/>
    </location>
</feature>
<sequence length="583" mass="65003">MSEYDYESRRGSDRTRYREPEYVSETTFVHRGSGRPSQDLVYREDSIEDIPRDFPPTAEYRRTRIRDEYPPRRSRGSRYDDDDDYYSDYGASGGAGYARSRRGPPRRRSEYYDDDYYSDDYGRPRHERRKSTIEKTLEDLGIGGAVGALLGRSRSKSRGRHERDSDYGDYDSRRGPRSKSRETRKKWQQAAKAAVLTGVIEAVRSRNEPGGWTGAKGQRIATAALGAAGVDGLLDKDPNKHAKRHIIESVVGGLAANRLANGPRSRSGSRGRSRSRSRSVGGGLRERSRSLFRSLSRGRGRSRSASYDSYGSPERRPRSKSRGLKELVAAGGIAAAGKAIYDRVRSKSRGRARSASVSSQESYVPARRQRYGADRGPFPPDSRDPSRGPPPLPMEGKGAATRGGELEKIRGHNSSSESISTTDMEKKRKKMRGKELLTAGLATVATIHAAHGVYSSMVASEKRHKLVMEGEMSPEEARKRKSKNMLQDAAAIGIAALGIKSAFSEWKEMNEHRHEVKELEEKRRKRQKMREKRDREARRAAFANSAYDYPGPYGPSPISYADGNPYAGASNLPPPPMGAAPYR</sequence>
<dbReference type="Proteomes" id="UP000053259">
    <property type="component" value="Unassembled WGS sequence"/>
</dbReference>
<dbReference type="OrthoDB" id="5407645at2759"/>
<feature type="region of interest" description="Disordered" evidence="1">
    <location>
        <begin position="516"/>
        <end position="583"/>
    </location>
</feature>
<dbReference type="InParanoid" id="A0A0D2AJD8"/>
<feature type="region of interest" description="Disordered" evidence="1">
    <location>
        <begin position="258"/>
        <end position="323"/>
    </location>
</feature>
<dbReference type="STRING" id="253628.A0A0D2AJD8"/>
<dbReference type="VEuPathDB" id="FungiDB:PV09_02396"/>
<feature type="compositionally biased region" description="Basic residues" evidence="1">
    <location>
        <begin position="175"/>
        <end position="187"/>
    </location>
</feature>
<evidence type="ECO:0000313" key="3">
    <source>
        <dbReference type="Proteomes" id="UP000053259"/>
    </source>
</evidence>
<organism evidence="2 3">
    <name type="scientific">Verruconis gallopava</name>
    <dbReference type="NCBI Taxonomy" id="253628"/>
    <lineage>
        <taxon>Eukaryota</taxon>
        <taxon>Fungi</taxon>
        <taxon>Dikarya</taxon>
        <taxon>Ascomycota</taxon>
        <taxon>Pezizomycotina</taxon>
        <taxon>Dothideomycetes</taxon>
        <taxon>Pleosporomycetidae</taxon>
        <taxon>Venturiales</taxon>
        <taxon>Sympoventuriaceae</taxon>
        <taxon>Verruconis</taxon>
    </lineage>
</organism>
<feature type="compositionally biased region" description="Polar residues" evidence="1">
    <location>
        <begin position="412"/>
        <end position="422"/>
    </location>
</feature>